<keyword evidence="2" id="KW-1185">Reference proteome</keyword>
<reference evidence="2" key="1">
    <citation type="journal article" date="2017" name="Nat. Commun.">
        <title>The North American bullfrog draft genome provides insight into hormonal regulation of long noncoding RNA.</title>
        <authorList>
            <person name="Hammond S.A."/>
            <person name="Warren R.L."/>
            <person name="Vandervalk B.P."/>
            <person name="Kucuk E."/>
            <person name="Khan H."/>
            <person name="Gibb E.A."/>
            <person name="Pandoh P."/>
            <person name="Kirk H."/>
            <person name="Zhao Y."/>
            <person name="Jones M."/>
            <person name="Mungall A.J."/>
            <person name="Coope R."/>
            <person name="Pleasance S."/>
            <person name="Moore R.A."/>
            <person name="Holt R.A."/>
            <person name="Round J.M."/>
            <person name="Ohora S."/>
            <person name="Walle B.V."/>
            <person name="Veldhoen N."/>
            <person name="Helbing C.C."/>
            <person name="Birol I."/>
        </authorList>
    </citation>
    <scope>NUCLEOTIDE SEQUENCE [LARGE SCALE GENOMIC DNA]</scope>
</reference>
<gene>
    <name evidence="1" type="ORF">AB205_0209680</name>
</gene>
<dbReference type="Proteomes" id="UP000228934">
    <property type="component" value="Unassembled WGS sequence"/>
</dbReference>
<sequence length="48" mass="5709">MCKSLQKAEKVYFWEALKVDLEMHSSKPCKIYTNLFCISLLIIKTHYL</sequence>
<proteinExistence type="predicted"/>
<dbReference type="EMBL" id="KV924293">
    <property type="protein sequence ID" value="PIO38451.1"/>
    <property type="molecule type" value="Genomic_DNA"/>
</dbReference>
<dbReference type="AlphaFoldDB" id="A0A2G9SGA7"/>
<protein>
    <submittedName>
        <fullName evidence="1">Uncharacterized protein</fullName>
    </submittedName>
</protein>
<evidence type="ECO:0000313" key="2">
    <source>
        <dbReference type="Proteomes" id="UP000228934"/>
    </source>
</evidence>
<accession>A0A2G9SGA7</accession>
<organism evidence="1 2">
    <name type="scientific">Aquarana catesbeiana</name>
    <name type="common">American bullfrog</name>
    <name type="synonym">Rana catesbeiana</name>
    <dbReference type="NCBI Taxonomy" id="8400"/>
    <lineage>
        <taxon>Eukaryota</taxon>
        <taxon>Metazoa</taxon>
        <taxon>Chordata</taxon>
        <taxon>Craniata</taxon>
        <taxon>Vertebrata</taxon>
        <taxon>Euteleostomi</taxon>
        <taxon>Amphibia</taxon>
        <taxon>Batrachia</taxon>
        <taxon>Anura</taxon>
        <taxon>Neobatrachia</taxon>
        <taxon>Ranoidea</taxon>
        <taxon>Ranidae</taxon>
        <taxon>Aquarana</taxon>
    </lineage>
</organism>
<evidence type="ECO:0000313" key="1">
    <source>
        <dbReference type="EMBL" id="PIO38451.1"/>
    </source>
</evidence>
<name>A0A2G9SGA7_AQUCT</name>